<organism evidence="11 12">
    <name type="scientific">Fimbriimonas ginsengisoli Gsoil 348</name>
    <dbReference type="NCBI Taxonomy" id="661478"/>
    <lineage>
        <taxon>Bacteria</taxon>
        <taxon>Bacillati</taxon>
        <taxon>Armatimonadota</taxon>
        <taxon>Fimbriimonadia</taxon>
        <taxon>Fimbriimonadales</taxon>
        <taxon>Fimbriimonadaceae</taxon>
        <taxon>Fimbriimonas</taxon>
    </lineage>
</organism>
<evidence type="ECO:0000256" key="2">
    <source>
        <dbReference type="ARBA" id="ARBA00022448"/>
    </source>
</evidence>
<dbReference type="InterPro" id="IPR003593">
    <property type="entry name" value="AAA+_ATPase"/>
</dbReference>
<dbReference type="Gene3D" id="3.40.50.300">
    <property type="entry name" value="P-loop containing nucleotide triphosphate hydrolases"/>
    <property type="match status" value="2"/>
</dbReference>
<dbReference type="PROSITE" id="PS50893">
    <property type="entry name" value="ABC_TRANSPORTER_2"/>
    <property type="match status" value="1"/>
</dbReference>
<reference evidence="11 12" key="1">
    <citation type="journal article" date="2014" name="PLoS ONE">
        <title>The first complete genome sequence of the class fimbriimonadia in the phylum armatimonadetes.</title>
        <authorList>
            <person name="Hu Z.Y."/>
            <person name="Wang Y.Z."/>
            <person name="Im W.T."/>
            <person name="Wang S.Y."/>
            <person name="Zhao G.P."/>
            <person name="Zheng H.J."/>
            <person name="Quan Z.X."/>
        </authorList>
    </citation>
    <scope>NUCLEOTIDE SEQUENCE [LARGE SCALE GENOMIC DNA]</scope>
    <source>
        <strain evidence="11">Gsoil 348</strain>
    </source>
</reference>
<dbReference type="PANTHER" id="PTHR42771:SF2">
    <property type="entry name" value="IRON(3+)-HYDROXAMATE IMPORT ATP-BINDING PROTEIN FHUC"/>
    <property type="match status" value="1"/>
</dbReference>
<evidence type="ECO:0000313" key="12">
    <source>
        <dbReference type="Proteomes" id="UP000027982"/>
    </source>
</evidence>
<dbReference type="CDD" id="cd00267">
    <property type="entry name" value="ABC_ATPase"/>
    <property type="match status" value="1"/>
</dbReference>
<evidence type="ECO:0000256" key="1">
    <source>
        <dbReference type="ARBA" id="ARBA00004202"/>
    </source>
</evidence>
<keyword evidence="8" id="KW-0406">Ion transport</keyword>
<dbReference type="GO" id="GO:0006826">
    <property type="term" value="P:iron ion transport"/>
    <property type="evidence" value="ECO:0007669"/>
    <property type="project" value="UniProtKB-KW"/>
</dbReference>
<evidence type="ECO:0000256" key="6">
    <source>
        <dbReference type="ARBA" id="ARBA00022840"/>
    </source>
</evidence>
<keyword evidence="5" id="KW-0547">Nucleotide-binding</keyword>
<proteinExistence type="predicted"/>
<dbReference type="PANTHER" id="PTHR42771">
    <property type="entry name" value="IRON(3+)-HYDROXAMATE IMPORT ATP-BINDING PROTEIN FHUC"/>
    <property type="match status" value="1"/>
</dbReference>
<dbReference type="HOGENOM" id="CLU_079631_2_0_0"/>
<sequence>MRPRPTDREPFIHSIELARERVPSFDRYPFSLPAVQGLTRLKLHPAVTFFIGENGAGKSTLIEGIAVRLGFDEGGGEAGPGLNHRPPDGGLHDALRINSSRNRRAADRFFLRAETVFDLASDLDRREKADPSARDWYGEASLHTRSHGEAFLAIVQNRMRSESIFLLDEPEAALSPTRQLTLLKEVDWLVRSGCQFLIATHSPILMSYPDALIYEMGEFGIRETTYKETEHYQITKSFLDRPESFLRHLIE</sequence>
<dbReference type="GO" id="GO:0005886">
    <property type="term" value="C:plasma membrane"/>
    <property type="evidence" value="ECO:0007669"/>
    <property type="project" value="UniProtKB-SubCell"/>
</dbReference>
<protein>
    <submittedName>
        <fullName evidence="11">SMC protein-like protein</fullName>
    </submittedName>
</protein>
<keyword evidence="6" id="KW-0067">ATP-binding</keyword>
<evidence type="ECO:0000259" key="10">
    <source>
        <dbReference type="PROSITE" id="PS50893"/>
    </source>
</evidence>
<evidence type="ECO:0000256" key="3">
    <source>
        <dbReference type="ARBA" id="ARBA00022475"/>
    </source>
</evidence>
<dbReference type="InterPro" id="IPR027417">
    <property type="entry name" value="P-loop_NTPase"/>
</dbReference>
<keyword evidence="12" id="KW-1185">Reference proteome</keyword>
<gene>
    <name evidence="11" type="ORF">OP10G_1954</name>
</gene>
<accession>A0A068NPL7</accession>
<dbReference type="EMBL" id="CP007139">
    <property type="protein sequence ID" value="AIE85322.1"/>
    <property type="molecule type" value="Genomic_DNA"/>
</dbReference>
<dbReference type="Proteomes" id="UP000027982">
    <property type="component" value="Chromosome"/>
</dbReference>
<comment type="subcellular location">
    <subcellularLocation>
        <location evidence="1">Cell membrane</location>
        <topology evidence="1">Peripheral membrane protein</topology>
    </subcellularLocation>
</comment>
<evidence type="ECO:0000256" key="9">
    <source>
        <dbReference type="ARBA" id="ARBA00023136"/>
    </source>
</evidence>
<dbReference type="InterPro" id="IPR051535">
    <property type="entry name" value="Siderophore_ABC-ATPase"/>
</dbReference>
<feature type="domain" description="ABC transporter" evidence="10">
    <location>
        <begin position="12"/>
        <end position="242"/>
    </location>
</feature>
<keyword evidence="2" id="KW-0813">Transport</keyword>
<evidence type="ECO:0000313" key="11">
    <source>
        <dbReference type="EMBL" id="AIE85322.1"/>
    </source>
</evidence>
<keyword evidence="9" id="KW-0472">Membrane</keyword>
<dbReference type="AlphaFoldDB" id="A0A068NPL7"/>
<dbReference type="KEGG" id="fgi:OP10G_1954"/>
<evidence type="ECO:0000256" key="8">
    <source>
        <dbReference type="ARBA" id="ARBA00023065"/>
    </source>
</evidence>
<keyword evidence="4" id="KW-0410">Iron transport</keyword>
<dbReference type="GO" id="GO:0005524">
    <property type="term" value="F:ATP binding"/>
    <property type="evidence" value="ECO:0007669"/>
    <property type="project" value="UniProtKB-KW"/>
</dbReference>
<dbReference type="STRING" id="661478.OP10G_1954"/>
<dbReference type="eggNOG" id="COG3910">
    <property type="taxonomic scope" value="Bacteria"/>
</dbReference>
<evidence type="ECO:0000256" key="4">
    <source>
        <dbReference type="ARBA" id="ARBA00022496"/>
    </source>
</evidence>
<dbReference type="GO" id="GO:0016887">
    <property type="term" value="F:ATP hydrolysis activity"/>
    <property type="evidence" value="ECO:0007669"/>
    <property type="project" value="InterPro"/>
</dbReference>
<evidence type="ECO:0000256" key="5">
    <source>
        <dbReference type="ARBA" id="ARBA00022741"/>
    </source>
</evidence>
<dbReference type="RefSeq" id="WP_025226101.1">
    <property type="nucleotide sequence ID" value="NZ_CP007139.1"/>
</dbReference>
<keyword evidence="7" id="KW-0408">Iron</keyword>
<dbReference type="InterPro" id="IPR003439">
    <property type="entry name" value="ABC_transporter-like_ATP-bd"/>
</dbReference>
<dbReference type="SMART" id="SM00382">
    <property type="entry name" value="AAA"/>
    <property type="match status" value="1"/>
</dbReference>
<dbReference type="InterPro" id="IPR003959">
    <property type="entry name" value="ATPase_AAA_core"/>
</dbReference>
<name>A0A068NPL7_FIMGI</name>
<evidence type="ECO:0000256" key="7">
    <source>
        <dbReference type="ARBA" id="ARBA00023004"/>
    </source>
</evidence>
<dbReference type="SUPFAM" id="SSF52540">
    <property type="entry name" value="P-loop containing nucleoside triphosphate hydrolases"/>
    <property type="match status" value="1"/>
</dbReference>
<keyword evidence="3" id="KW-1003">Cell membrane</keyword>
<dbReference type="Pfam" id="PF13304">
    <property type="entry name" value="AAA_21"/>
    <property type="match status" value="1"/>
</dbReference>